<accession>A0A7W3LHR9</accession>
<organism evidence="13 14">
    <name type="scientific">Actinomadura namibiensis</name>
    <dbReference type="NCBI Taxonomy" id="182080"/>
    <lineage>
        <taxon>Bacteria</taxon>
        <taxon>Bacillati</taxon>
        <taxon>Actinomycetota</taxon>
        <taxon>Actinomycetes</taxon>
        <taxon>Streptosporangiales</taxon>
        <taxon>Thermomonosporaceae</taxon>
        <taxon>Actinomadura</taxon>
    </lineage>
</organism>
<dbReference type="PANTHER" id="PTHR24421">
    <property type="entry name" value="NITRATE/NITRITE SENSOR PROTEIN NARX-RELATED"/>
    <property type="match status" value="1"/>
</dbReference>
<dbReference type="AlphaFoldDB" id="A0A7W3LHR9"/>
<feature type="transmembrane region" description="Helical" evidence="9">
    <location>
        <begin position="138"/>
        <end position="159"/>
    </location>
</feature>
<dbReference type="EC" id="2.7.13.3" evidence="2"/>
<feature type="transmembrane region" description="Helical" evidence="9">
    <location>
        <begin position="56"/>
        <end position="75"/>
    </location>
</feature>
<dbReference type="PANTHER" id="PTHR24421:SF10">
    <property type="entry name" value="NITRATE_NITRITE SENSOR PROTEIN NARQ"/>
    <property type="match status" value="1"/>
</dbReference>
<keyword evidence="14" id="KW-1185">Reference proteome</keyword>
<comment type="caution">
    <text evidence="13">The sequence shown here is derived from an EMBL/GenBank/DDBJ whole genome shotgun (WGS) entry which is preliminary data.</text>
</comment>
<keyword evidence="8" id="KW-0902">Two-component regulatory system</keyword>
<keyword evidence="4" id="KW-0808">Transferase</keyword>
<evidence type="ECO:0000256" key="6">
    <source>
        <dbReference type="ARBA" id="ARBA00022777"/>
    </source>
</evidence>
<feature type="domain" description="Signal transduction histidine kinase subgroup 3 dimerisation and phosphoacceptor" evidence="12">
    <location>
        <begin position="178"/>
        <end position="241"/>
    </location>
</feature>
<dbReference type="GO" id="GO:0016020">
    <property type="term" value="C:membrane"/>
    <property type="evidence" value="ECO:0007669"/>
    <property type="project" value="InterPro"/>
</dbReference>
<keyword evidence="9" id="KW-1133">Transmembrane helix</keyword>
<dbReference type="GO" id="GO:0046983">
    <property type="term" value="F:protein dimerization activity"/>
    <property type="evidence" value="ECO:0007669"/>
    <property type="project" value="InterPro"/>
</dbReference>
<comment type="catalytic activity">
    <reaction evidence="1">
        <text>ATP + protein L-histidine = ADP + protein N-phospho-L-histidine.</text>
        <dbReference type="EC" id="2.7.13.3"/>
    </reaction>
</comment>
<proteinExistence type="predicted"/>
<feature type="transmembrane region" description="Helical" evidence="9">
    <location>
        <begin position="107"/>
        <end position="126"/>
    </location>
</feature>
<keyword evidence="9" id="KW-0472">Membrane</keyword>
<keyword evidence="5" id="KW-0547">Nucleotide-binding</keyword>
<dbReference type="InterPro" id="IPR050482">
    <property type="entry name" value="Sensor_HK_TwoCompSys"/>
</dbReference>
<dbReference type="RefSeq" id="WP_182841057.1">
    <property type="nucleotide sequence ID" value="NZ_BAAALP010000042.1"/>
</dbReference>
<dbReference type="GO" id="GO:0005524">
    <property type="term" value="F:ATP binding"/>
    <property type="evidence" value="ECO:0007669"/>
    <property type="project" value="UniProtKB-KW"/>
</dbReference>
<feature type="chain" id="PRO_5039039980" description="histidine kinase" evidence="10">
    <location>
        <begin position="21"/>
        <end position="381"/>
    </location>
</feature>
<keyword evidence="10" id="KW-0732">Signal</keyword>
<protein>
    <recommendedName>
        <fullName evidence="2">histidine kinase</fullName>
        <ecNumber evidence="2">2.7.13.3</ecNumber>
    </recommendedName>
</protein>
<reference evidence="13 14" key="1">
    <citation type="submission" date="2020-08" db="EMBL/GenBank/DDBJ databases">
        <title>Genomic Encyclopedia of Type Strains, Phase IV (KMG-IV): sequencing the most valuable type-strain genomes for metagenomic binning, comparative biology and taxonomic classification.</title>
        <authorList>
            <person name="Goeker M."/>
        </authorList>
    </citation>
    <scope>NUCLEOTIDE SEQUENCE [LARGE SCALE GENOMIC DNA]</scope>
    <source>
        <strain evidence="13 14">DSM 44197</strain>
    </source>
</reference>
<keyword evidence="7" id="KW-0067">ATP-binding</keyword>
<dbReference type="Pfam" id="PF02518">
    <property type="entry name" value="HATPase_c"/>
    <property type="match status" value="1"/>
</dbReference>
<dbReference type="Proteomes" id="UP000572680">
    <property type="component" value="Unassembled WGS sequence"/>
</dbReference>
<keyword evidence="6 13" id="KW-0418">Kinase</keyword>
<feature type="domain" description="Histidine kinase/HSP90-like ATPase" evidence="11">
    <location>
        <begin position="286"/>
        <end position="375"/>
    </location>
</feature>
<dbReference type="InterPro" id="IPR036890">
    <property type="entry name" value="HATPase_C_sf"/>
</dbReference>
<name>A0A7W3LHR9_ACTNM</name>
<evidence type="ECO:0000313" key="14">
    <source>
        <dbReference type="Proteomes" id="UP000572680"/>
    </source>
</evidence>
<evidence type="ECO:0000256" key="4">
    <source>
        <dbReference type="ARBA" id="ARBA00022679"/>
    </source>
</evidence>
<sequence>MRVGPRRPGLLAPATGTALAGLAATPFHGPAAVATATAAAAAMLSARPAHGAGARWSAGVATAVSLGVSLAFLAFGQPEPVPALGYAEMAGLTFLAGGAARWAPPRIAAAVGAAAGVAVVALVLRLIAADLDVTPTTAAIACAIFSAGPAGAAGCGTYLRLLEARRRRAVAMARRDQRLALAHDLHDFVAHDVGAIVAQAQAGQVVAGDPQRVSALFARIEQAGLRALASMDQAVDALHPDGRDGLAPPPGLADLPSLTARYAAAGPAHVDLVLDPGLEVSREAATTAYRVVVEALTNIRRHAPAATAVTVTVRRTADTALEVIVTNDLAGPPGRSTRRAGGLGLHGLAERVRALGGTFSAGPHGPGWRVHAVLPGRTANP</sequence>
<dbReference type="SUPFAM" id="SSF55874">
    <property type="entry name" value="ATPase domain of HSP90 chaperone/DNA topoisomerase II/histidine kinase"/>
    <property type="match status" value="1"/>
</dbReference>
<dbReference type="InterPro" id="IPR003594">
    <property type="entry name" value="HATPase_dom"/>
</dbReference>
<evidence type="ECO:0000256" key="2">
    <source>
        <dbReference type="ARBA" id="ARBA00012438"/>
    </source>
</evidence>
<keyword evidence="3" id="KW-0597">Phosphoprotein</keyword>
<evidence type="ECO:0000259" key="11">
    <source>
        <dbReference type="Pfam" id="PF02518"/>
    </source>
</evidence>
<evidence type="ECO:0000256" key="9">
    <source>
        <dbReference type="SAM" id="Phobius"/>
    </source>
</evidence>
<dbReference type="GO" id="GO:0000155">
    <property type="term" value="F:phosphorelay sensor kinase activity"/>
    <property type="evidence" value="ECO:0007669"/>
    <property type="project" value="InterPro"/>
</dbReference>
<evidence type="ECO:0000256" key="8">
    <source>
        <dbReference type="ARBA" id="ARBA00023012"/>
    </source>
</evidence>
<dbReference type="Pfam" id="PF07730">
    <property type="entry name" value="HisKA_3"/>
    <property type="match status" value="1"/>
</dbReference>
<dbReference type="EMBL" id="JACJIA010000001">
    <property type="protein sequence ID" value="MBA8948406.1"/>
    <property type="molecule type" value="Genomic_DNA"/>
</dbReference>
<evidence type="ECO:0000259" key="12">
    <source>
        <dbReference type="Pfam" id="PF07730"/>
    </source>
</evidence>
<dbReference type="CDD" id="cd16917">
    <property type="entry name" value="HATPase_UhpB-NarQ-NarX-like"/>
    <property type="match status" value="1"/>
</dbReference>
<dbReference type="Gene3D" id="1.20.5.1930">
    <property type="match status" value="1"/>
</dbReference>
<dbReference type="Gene3D" id="3.30.565.10">
    <property type="entry name" value="Histidine kinase-like ATPase, C-terminal domain"/>
    <property type="match status" value="1"/>
</dbReference>
<gene>
    <name evidence="13" type="ORF">HNR61_000004</name>
</gene>
<evidence type="ECO:0000256" key="3">
    <source>
        <dbReference type="ARBA" id="ARBA00022553"/>
    </source>
</evidence>
<evidence type="ECO:0000256" key="5">
    <source>
        <dbReference type="ARBA" id="ARBA00022741"/>
    </source>
</evidence>
<evidence type="ECO:0000256" key="10">
    <source>
        <dbReference type="SAM" id="SignalP"/>
    </source>
</evidence>
<evidence type="ECO:0000313" key="13">
    <source>
        <dbReference type="EMBL" id="MBA8948406.1"/>
    </source>
</evidence>
<keyword evidence="9" id="KW-0812">Transmembrane</keyword>
<evidence type="ECO:0000256" key="1">
    <source>
        <dbReference type="ARBA" id="ARBA00000085"/>
    </source>
</evidence>
<evidence type="ECO:0000256" key="7">
    <source>
        <dbReference type="ARBA" id="ARBA00022840"/>
    </source>
</evidence>
<dbReference type="InterPro" id="IPR011712">
    <property type="entry name" value="Sig_transdc_His_kin_sub3_dim/P"/>
</dbReference>
<feature type="signal peptide" evidence="10">
    <location>
        <begin position="1"/>
        <end position="20"/>
    </location>
</feature>